<dbReference type="Proteomes" id="UP000186785">
    <property type="component" value="Unassembled WGS sequence"/>
</dbReference>
<feature type="domain" description="KOW" evidence="10">
    <location>
        <begin position="224"/>
        <end position="251"/>
    </location>
</feature>
<dbReference type="GO" id="GO:0032784">
    <property type="term" value="P:regulation of DNA-templated transcription elongation"/>
    <property type="evidence" value="ECO:0007669"/>
    <property type="project" value="InterPro"/>
</dbReference>
<dbReference type="Gene3D" id="2.30.30.30">
    <property type="match status" value="1"/>
</dbReference>
<keyword evidence="3 5" id="KW-0805">Transcription regulation</keyword>
<gene>
    <name evidence="5" type="primary">nusG</name>
    <name evidence="11" type="ORF">BSR29_01725</name>
</gene>
<dbReference type="GO" id="GO:0005829">
    <property type="term" value="C:cytosol"/>
    <property type="evidence" value="ECO:0007669"/>
    <property type="project" value="TreeGrafter"/>
</dbReference>
<feature type="compositionally biased region" description="Acidic residues" evidence="8">
    <location>
        <begin position="9"/>
        <end position="38"/>
    </location>
</feature>
<dbReference type="CDD" id="cd09891">
    <property type="entry name" value="NGN_Bact_1"/>
    <property type="match status" value="1"/>
</dbReference>
<keyword evidence="4 5" id="KW-0804">Transcription</keyword>
<evidence type="ECO:0000256" key="6">
    <source>
        <dbReference type="NCBIfam" id="TIGR00922"/>
    </source>
</evidence>
<dbReference type="EMBL" id="MQSV01000001">
    <property type="protein sequence ID" value="OKL49694.1"/>
    <property type="molecule type" value="Genomic_DNA"/>
</dbReference>
<reference evidence="11 12" key="1">
    <citation type="submission" date="2016-11" db="EMBL/GenBank/DDBJ databases">
        <title>Actinomyces gypaetusis sp. nov. isolated from the vulture Gypaetus barbatus in Qinghai Tibet Plateau China.</title>
        <authorList>
            <person name="Meng X."/>
        </authorList>
    </citation>
    <scope>NUCLEOTIDE SEQUENCE [LARGE SCALE GENOMIC DNA]</scope>
    <source>
        <strain evidence="11 12">VUL4_2</strain>
    </source>
</reference>
<dbReference type="GO" id="GO:0006354">
    <property type="term" value="P:DNA-templated transcription elongation"/>
    <property type="evidence" value="ECO:0007669"/>
    <property type="project" value="UniProtKB-UniRule"/>
</dbReference>
<protein>
    <recommendedName>
        <fullName evidence="5 6">Transcription termination/antitermination protein NusG</fullName>
    </recommendedName>
</protein>
<accession>A0A1Q5PQ66</accession>
<dbReference type="GO" id="GO:0031564">
    <property type="term" value="P:transcription antitermination"/>
    <property type="evidence" value="ECO:0007669"/>
    <property type="project" value="UniProtKB-UniRule"/>
</dbReference>
<organism evidence="11 12">
    <name type="scientific">Boudabousia liubingyangii</name>
    <dbReference type="NCBI Taxonomy" id="1921764"/>
    <lineage>
        <taxon>Bacteria</taxon>
        <taxon>Bacillati</taxon>
        <taxon>Actinomycetota</taxon>
        <taxon>Actinomycetes</taxon>
        <taxon>Actinomycetales</taxon>
        <taxon>Actinomycetaceae</taxon>
        <taxon>Boudabousia</taxon>
    </lineage>
</organism>
<dbReference type="InterPro" id="IPR001062">
    <property type="entry name" value="Transcrpt_antiterm_NusG"/>
</dbReference>
<evidence type="ECO:0000313" key="12">
    <source>
        <dbReference type="Proteomes" id="UP000186785"/>
    </source>
</evidence>
<feature type="region of interest" description="Disordered" evidence="8">
    <location>
        <begin position="1"/>
        <end position="59"/>
    </location>
</feature>
<evidence type="ECO:0000256" key="8">
    <source>
        <dbReference type="SAM" id="MobiDB-lite"/>
    </source>
</evidence>
<dbReference type="PANTHER" id="PTHR30265:SF2">
    <property type="entry name" value="TRANSCRIPTION TERMINATION_ANTITERMINATION PROTEIN NUSG"/>
    <property type="match status" value="1"/>
</dbReference>
<dbReference type="PRINTS" id="PR00338">
    <property type="entry name" value="NUSGTNSCPFCT"/>
</dbReference>
<comment type="caution">
    <text evidence="11">The sequence shown here is derived from an EMBL/GenBank/DDBJ whole genome shotgun (WGS) entry which is preliminary data.</text>
</comment>
<dbReference type="InterPro" id="IPR008991">
    <property type="entry name" value="Translation_prot_SH3-like_sf"/>
</dbReference>
<dbReference type="InterPro" id="IPR036735">
    <property type="entry name" value="NGN_dom_sf"/>
</dbReference>
<dbReference type="InterPro" id="IPR043425">
    <property type="entry name" value="NusG-like"/>
</dbReference>
<dbReference type="SMART" id="SM00738">
    <property type="entry name" value="NGN"/>
    <property type="match status" value="1"/>
</dbReference>
<dbReference type="HAMAP" id="MF_00948">
    <property type="entry name" value="NusG"/>
    <property type="match status" value="1"/>
</dbReference>
<evidence type="ECO:0000259" key="9">
    <source>
        <dbReference type="SMART" id="SM00738"/>
    </source>
</evidence>
<evidence type="ECO:0000259" key="10">
    <source>
        <dbReference type="SMART" id="SM00739"/>
    </source>
</evidence>
<dbReference type="InterPro" id="IPR006645">
    <property type="entry name" value="NGN-like_dom"/>
</dbReference>
<keyword evidence="1 5" id="KW-0806">Transcription termination</keyword>
<comment type="similarity">
    <text evidence="5 7">Belongs to the NusG family.</text>
</comment>
<dbReference type="Pfam" id="PF00467">
    <property type="entry name" value="KOW"/>
    <property type="match status" value="1"/>
</dbReference>
<evidence type="ECO:0000256" key="1">
    <source>
        <dbReference type="ARBA" id="ARBA00022472"/>
    </source>
</evidence>
<comment type="function">
    <text evidence="5 7">Participates in transcription elongation, termination and antitermination.</text>
</comment>
<evidence type="ECO:0000256" key="3">
    <source>
        <dbReference type="ARBA" id="ARBA00023015"/>
    </source>
</evidence>
<name>A0A1Q5PQ66_9ACTO</name>
<feature type="compositionally biased region" description="Low complexity" evidence="8">
    <location>
        <begin position="39"/>
        <end position="53"/>
    </location>
</feature>
<dbReference type="NCBIfam" id="TIGR00922">
    <property type="entry name" value="nusG"/>
    <property type="match status" value="1"/>
</dbReference>
<feature type="domain" description="NusG-like N-terminal" evidence="9">
    <location>
        <begin position="83"/>
        <end position="200"/>
    </location>
</feature>
<dbReference type="Pfam" id="PF02357">
    <property type="entry name" value="NusG"/>
    <property type="match status" value="1"/>
</dbReference>
<dbReference type="AlphaFoldDB" id="A0A1Q5PQ66"/>
<evidence type="ECO:0000256" key="5">
    <source>
        <dbReference type="HAMAP-Rule" id="MF_00948"/>
    </source>
</evidence>
<dbReference type="PANTHER" id="PTHR30265">
    <property type="entry name" value="RHO-INTERACTING TRANSCRIPTION TERMINATION FACTOR NUSG"/>
    <property type="match status" value="1"/>
</dbReference>
<evidence type="ECO:0000256" key="2">
    <source>
        <dbReference type="ARBA" id="ARBA00022814"/>
    </source>
</evidence>
<dbReference type="Gene3D" id="3.30.70.940">
    <property type="entry name" value="NusG, N-terminal domain"/>
    <property type="match status" value="1"/>
</dbReference>
<evidence type="ECO:0000256" key="4">
    <source>
        <dbReference type="ARBA" id="ARBA00023163"/>
    </source>
</evidence>
<dbReference type="RefSeq" id="WP_073708762.1">
    <property type="nucleotide sequence ID" value="NZ_MQSU01000001.1"/>
</dbReference>
<dbReference type="SUPFAM" id="SSF82679">
    <property type="entry name" value="N-utilization substance G protein NusG, N-terminal domain"/>
    <property type="match status" value="1"/>
</dbReference>
<dbReference type="CDD" id="cd06091">
    <property type="entry name" value="KOW_NusG"/>
    <property type="match status" value="1"/>
</dbReference>
<proteinExistence type="inferred from homology"/>
<evidence type="ECO:0000256" key="7">
    <source>
        <dbReference type="RuleBase" id="RU000538"/>
    </source>
</evidence>
<keyword evidence="2 5" id="KW-0889">Transcription antitermination</keyword>
<dbReference type="GO" id="GO:0006353">
    <property type="term" value="P:DNA-templated transcription termination"/>
    <property type="evidence" value="ECO:0007669"/>
    <property type="project" value="UniProtKB-UniRule"/>
</dbReference>
<dbReference type="SMART" id="SM00739">
    <property type="entry name" value="KOW"/>
    <property type="match status" value="1"/>
</dbReference>
<dbReference type="InterPro" id="IPR014722">
    <property type="entry name" value="Rib_uL2_dom2"/>
</dbReference>
<dbReference type="SUPFAM" id="SSF50104">
    <property type="entry name" value="Translation proteins SH3-like domain"/>
    <property type="match status" value="1"/>
</dbReference>
<sequence>MSENPTSPENEELVVDQAETEAEETETVESETAAEEAPEAAVTENGEAEAANELLDSTEGPVDVEKAIRDRLNKFRNDLRLLPGNWYIVHSYSGHERKVKANLEQRRASLDMEDYIHEVVVPMEEVIEMKNATRKKITRVRMPGYVMVRMSLDPDNAVLRTVKDTPAVTGFVGDSRLKDREDQIPTPLSFQEAYAMLAPSVEQEFTRELEAAAVATPEKAVRVEFEIGENVTVINGPFAGQTATVAEVMPESKKLVVTLTLFGRDTSTELAMEDVSKQD</sequence>
<keyword evidence="12" id="KW-1185">Reference proteome</keyword>
<dbReference type="STRING" id="1921764.BSR28_00725"/>
<dbReference type="InterPro" id="IPR047050">
    <property type="entry name" value="NGN"/>
</dbReference>
<evidence type="ECO:0000313" key="11">
    <source>
        <dbReference type="EMBL" id="OKL49694.1"/>
    </source>
</evidence>
<dbReference type="InterPro" id="IPR005824">
    <property type="entry name" value="KOW"/>
</dbReference>